<keyword evidence="1" id="KW-0819">tRNA processing</keyword>
<evidence type="ECO:0000313" key="6">
    <source>
        <dbReference type="EMBL" id="KLO18402.1"/>
    </source>
</evidence>
<dbReference type="Pfam" id="PF04032">
    <property type="entry name" value="Rpr2"/>
    <property type="match status" value="1"/>
</dbReference>
<organism evidence="6 7">
    <name type="scientific">Schizopora paradoxa</name>
    <dbReference type="NCBI Taxonomy" id="27342"/>
    <lineage>
        <taxon>Eukaryota</taxon>
        <taxon>Fungi</taxon>
        <taxon>Dikarya</taxon>
        <taxon>Basidiomycota</taxon>
        <taxon>Agaricomycotina</taxon>
        <taxon>Agaricomycetes</taxon>
        <taxon>Hymenochaetales</taxon>
        <taxon>Schizoporaceae</taxon>
        <taxon>Schizopora</taxon>
    </lineage>
</organism>
<feature type="compositionally biased region" description="Basic residues" evidence="5">
    <location>
        <begin position="107"/>
        <end position="116"/>
    </location>
</feature>
<dbReference type="PANTHER" id="PTHR14742:SF0">
    <property type="entry name" value="RIBONUCLEASE P PROTEIN SUBUNIT P21"/>
    <property type="match status" value="1"/>
</dbReference>
<evidence type="ECO:0000256" key="3">
    <source>
        <dbReference type="ARBA" id="ARBA00022833"/>
    </source>
</evidence>
<gene>
    <name evidence="6" type="ORF">SCHPADRAFT_123695</name>
</gene>
<feature type="region of interest" description="Disordered" evidence="5">
    <location>
        <begin position="50"/>
        <end position="123"/>
    </location>
</feature>
<dbReference type="InterPro" id="IPR007175">
    <property type="entry name" value="Rpr2/Snm1/Rpp21"/>
</dbReference>
<dbReference type="InParanoid" id="A0A0H2S396"/>
<dbReference type="Gene3D" id="6.20.50.20">
    <property type="match status" value="1"/>
</dbReference>
<dbReference type="EMBL" id="KQ085895">
    <property type="protein sequence ID" value="KLO18402.1"/>
    <property type="molecule type" value="Genomic_DNA"/>
</dbReference>
<name>A0A0H2S396_9AGAM</name>
<feature type="region of interest" description="Disordered" evidence="5">
    <location>
        <begin position="1"/>
        <end position="23"/>
    </location>
</feature>
<dbReference type="PANTHER" id="PTHR14742">
    <property type="entry name" value="RIBONUCLEASE P SUBUNIT P21"/>
    <property type="match status" value="1"/>
</dbReference>
<keyword evidence="3" id="KW-0862">Zinc</keyword>
<evidence type="ECO:0000313" key="7">
    <source>
        <dbReference type="Proteomes" id="UP000053477"/>
    </source>
</evidence>
<evidence type="ECO:0000256" key="5">
    <source>
        <dbReference type="SAM" id="MobiDB-lite"/>
    </source>
</evidence>
<dbReference type="OrthoDB" id="128536at2759"/>
<dbReference type="AlphaFoldDB" id="A0A0H2S396"/>
<dbReference type="GO" id="GO:0005655">
    <property type="term" value="C:nucleolar ribonuclease P complex"/>
    <property type="evidence" value="ECO:0007669"/>
    <property type="project" value="TreeGrafter"/>
</dbReference>
<dbReference type="STRING" id="27342.A0A0H2S396"/>
<evidence type="ECO:0000256" key="2">
    <source>
        <dbReference type="ARBA" id="ARBA00022723"/>
    </source>
</evidence>
<sequence>MGKKGSKSQGAKDDAPNPEAVPNRDILQRLNFLYQASFYLTELSASTSSQQFDQRVSSCTGKRKQKRASSIHEDLPVNQEQTAQVKNLDIQSASEPMQVDHEPLQRRRDHKRKSRKDVKSSSHISRAYLKSMRIIGQKTMVRLDPDVKRTICRGCNSLMLPGVTANVRSKARSPRIHNISYICKTCSSSRRFPIPIQKTSKLDTSEPANLTN</sequence>
<evidence type="ECO:0000256" key="4">
    <source>
        <dbReference type="ARBA" id="ARBA00038402"/>
    </source>
</evidence>
<feature type="compositionally biased region" description="Polar residues" evidence="5">
    <location>
        <begin position="78"/>
        <end position="95"/>
    </location>
</feature>
<protein>
    <submittedName>
        <fullName evidence="6">Rpr2-domain-containing protein</fullName>
    </submittedName>
</protein>
<evidence type="ECO:0000256" key="1">
    <source>
        <dbReference type="ARBA" id="ARBA00022694"/>
    </source>
</evidence>
<proteinExistence type="inferred from homology"/>
<dbReference type="Proteomes" id="UP000053477">
    <property type="component" value="Unassembled WGS sequence"/>
</dbReference>
<keyword evidence="2" id="KW-0479">Metal-binding</keyword>
<dbReference type="GO" id="GO:0008033">
    <property type="term" value="P:tRNA processing"/>
    <property type="evidence" value="ECO:0007669"/>
    <property type="project" value="UniProtKB-KW"/>
</dbReference>
<reference evidence="6 7" key="1">
    <citation type="submission" date="2015-04" db="EMBL/GenBank/DDBJ databases">
        <title>Complete genome sequence of Schizopora paradoxa KUC8140, a cosmopolitan wood degrader in East Asia.</title>
        <authorList>
            <consortium name="DOE Joint Genome Institute"/>
            <person name="Min B."/>
            <person name="Park H."/>
            <person name="Jang Y."/>
            <person name="Kim J.-J."/>
            <person name="Kim K.H."/>
            <person name="Pangilinan J."/>
            <person name="Lipzen A."/>
            <person name="Riley R."/>
            <person name="Grigoriev I.V."/>
            <person name="Spatafora J.W."/>
            <person name="Choi I.-G."/>
        </authorList>
    </citation>
    <scope>NUCLEOTIDE SEQUENCE [LARGE SCALE GENOMIC DNA]</scope>
    <source>
        <strain evidence="6 7">KUC8140</strain>
    </source>
</reference>
<comment type="similarity">
    <text evidence="4">Belongs to the eukaryotic/archaeal RNase P protein component 4 family.</text>
</comment>
<keyword evidence="7" id="KW-1185">Reference proteome</keyword>
<accession>A0A0H2S396</accession>
<dbReference type="GO" id="GO:0046872">
    <property type="term" value="F:metal ion binding"/>
    <property type="evidence" value="ECO:0007669"/>
    <property type="project" value="UniProtKB-KW"/>
</dbReference>
<feature type="compositionally biased region" description="Polar residues" evidence="5">
    <location>
        <begin position="50"/>
        <end position="60"/>
    </location>
</feature>